<evidence type="ECO:0000313" key="3">
    <source>
        <dbReference type="Proteomes" id="UP000318053"/>
    </source>
</evidence>
<feature type="region of interest" description="Disordered" evidence="1">
    <location>
        <begin position="41"/>
        <end position="76"/>
    </location>
</feature>
<keyword evidence="3" id="KW-1185">Reference proteome</keyword>
<dbReference type="EMBL" id="SJPK01000001">
    <property type="protein sequence ID" value="TWT74766.1"/>
    <property type="molecule type" value="Genomic_DNA"/>
</dbReference>
<reference evidence="2 3" key="1">
    <citation type="submission" date="2019-02" db="EMBL/GenBank/DDBJ databases">
        <title>Deep-cultivation of Planctomycetes and their phenomic and genomic characterization uncovers novel biology.</title>
        <authorList>
            <person name="Wiegand S."/>
            <person name="Jogler M."/>
            <person name="Boedeker C."/>
            <person name="Pinto D."/>
            <person name="Vollmers J."/>
            <person name="Rivas-Marin E."/>
            <person name="Kohn T."/>
            <person name="Peeters S.H."/>
            <person name="Heuer A."/>
            <person name="Rast P."/>
            <person name="Oberbeckmann S."/>
            <person name="Bunk B."/>
            <person name="Jeske O."/>
            <person name="Meyerdierks A."/>
            <person name="Storesund J.E."/>
            <person name="Kallscheuer N."/>
            <person name="Luecker S."/>
            <person name="Lage O.M."/>
            <person name="Pohl T."/>
            <person name="Merkel B.J."/>
            <person name="Hornburger P."/>
            <person name="Mueller R.-W."/>
            <person name="Bruemmer F."/>
            <person name="Labrenz M."/>
            <person name="Spormann A.M."/>
            <person name="Op Den Camp H."/>
            <person name="Overmann J."/>
            <person name="Amann R."/>
            <person name="Jetten M.S.M."/>
            <person name="Mascher T."/>
            <person name="Medema M.H."/>
            <person name="Devos D.P."/>
            <person name="Kaster A.-K."/>
            <person name="Ovreas L."/>
            <person name="Rohde M."/>
            <person name="Galperin M.Y."/>
            <person name="Jogler C."/>
        </authorList>
    </citation>
    <scope>NUCLEOTIDE SEQUENCE [LARGE SCALE GENOMIC DNA]</scope>
    <source>
        <strain evidence="2 3">CA85</strain>
    </source>
</reference>
<accession>A0A5C5YIS0</accession>
<name>A0A5C5YIS0_9BACT</name>
<dbReference type="Proteomes" id="UP000318053">
    <property type="component" value="Unassembled WGS sequence"/>
</dbReference>
<protein>
    <submittedName>
        <fullName evidence="2">Uncharacterized protein</fullName>
    </submittedName>
</protein>
<gene>
    <name evidence="2" type="ORF">CA85_00510</name>
</gene>
<dbReference type="AlphaFoldDB" id="A0A5C5YIS0"/>
<proteinExistence type="predicted"/>
<sequence>MPCLSNEMAGGFVFDDANSLQMHWTDRPPTYTIKAVGVPKRARNTPPTQSTLLIQPPAVDTDSKSPVPPHHSPPAE</sequence>
<evidence type="ECO:0000313" key="2">
    <source>
        <dbReference type="EMBL" id="TWT74766.1"/>
    </source>
</evidence>
<evidence type="ECO:0000256" key="1">
    <source>
        <dbReference type="SAM" id="MobiDB-lite"/>
    </source>
</evidence>
<feature type="compositionally biased region" description="Pro residues" evidence="1">
    <location>
        <begin position="66"/>
        <end position="76"/>
    </location>
</feature>
<comment type="caution">
    <text evidence="2">The sequence shown here is derived from an EMBL/GenBank/DDBJ whole genome shotgun (WGS) entry which is preliminary data.</text>
</comment>
<organism evidence="2 3">
    <name type="scientific">Allorhodopirellula solitaria</name>
    <dbReference type="NCBI Taxonomy" id="2527987"/>
    <lineage>
        <taxon>Bacteria</taxon>
        <taxon>Pseudomonadati</taxon>
        <taxon>Planctomycetota</taxon>
        <taxon>Planctomycetia</taxon>
        <taxon>Pirellulales</taxon>
        <taxon>Pirellulaceae</taxon>
        <taxon>Allorhodopirellula</taxon>
    </lineage>
</organism>